<dbReference type="STRING" id="698492.A0A0E9NN82"/>
<dbReference type="GO" id="GO:0030134">
    <property type="term" value="C:COPII-coated ER to Golgi transport vesicle"/>
    <property type="evidence" value="ECO:0007669"/>
    <property type="project" value="TreeGrafter"/>
</dbReference>
<feature type="transmembrane region" description="Helical" evidence="6">
    <location>
        <begin position="375"/>
        <end position="396"/>
    </location>
</feature>
<keyword evidence="5 6" id="KW-0472">Membrane</keyword>
<comment type="subcellular location">
    <subcellularLocation>
        <location evidence="6">Endoplasmic reticulum membrane</location>
        <topology evidence="6">Multi-pass membrane protein</topology>
    </subcellularLocation>
    <subcellularLocation>
        <location evidence="6">Endoplasmic reticulum-Golgi intermediate compartment membrane</location>
        <topology evidence="6">Multi-pass membrane protein</topology>
    </subcellularLocation>
    <subcellularLocation>
        <location evidence="6">Golgi apparatus membrane</location>
        <topology evidence="6">Multi-pass membrane protein</topology>
    </subcellularLocation>
    <subcellularLocation>
        <location evidence="1">Membrane</location>
        <topology evidence="1">Multi-pass membrane protein</topology>
    </subcellularLocation>
</comment>
<evidence type="ECO:0000256" key="1">
    <source>
        <dbReference type="ARBA" id="ARBA00004141"/>
    </source>
</evidence>
<keyword evidence="6" id="KW-0333">Golgi apparatus</keyword>
<evidence type="ECO:0000256" key="5">
    <source>
        <dbReference type="ARBA" id="ARBA00023136"/>
    </source>
</evidence>
<comment type="caution">
    <text evidence="9">The sequence shown here is derived from an EMBL/GenBank/DDBJ whole genome shotgun (WGS) entry which is preliminary data.</text>
</comment>
<evidence type="ECO:0000313" key="10">
    <source>
        <dbReference type="Proteomes" id="UP000033140"/>
    </source>
</evidence>
<keyword evidence="6" id="KW-0256">Endoplasmic reticulum</keyword>
<evidence type="ECO:0000259" key="7">
    <source>
        <dbReference type="Pfam" id="PF07970"/>
    </source>
</evidence>
<evidence type="ECO:0000256" key="4">
    <source>
        <dbReference type="ARBA" id="ARBA00022989"/>
    </source>
</evidence>
<dbReference type="AlphaFoldDB" id="A0A0E9NN82"/>
<feature type="domain" description="Endoplasmic reticulum vesicle transporter C-terminal" evidence="7">
    <location>
        <begin position="163"/>
        <end position="397"/>
    </location>
</feature>
<comment type="similarity">
    <text evidence="2 6">Belongs to the ERGIC family.</text>
</comment>
<dbReference type="InterPro" id="IPR012936">
    <property type="entry name" value="Erv_C"/>
</dbReference>
<keyword evidence="4 6" id="KW-1133">Transmembrane helix</keyword>
<keyword evidence="6" id="KW-0931">ER-Golgi transport</keyword>
<keyword evidence="10" id="KW-1185">Reference proteome</keyword>
<keyword evidence="3 6" id="KW-0812">Transmembrane</keyword>
<evidence type="ECO:0000256" key="2">
    <source>
        <dbReference type="ARBA" id="ARBA00005648"/>
    </source>
</evidence>
<reference evidence="9 10" key="3">
    <citation type="journal article" date="2015" name="Genome Announc.">
        <title>Draft Genome Sequence of the Archiascomycetous Yeast Saitoella complicata.</title>
        <authorList>
            <person name="Yamauchi K."/>
            <person name="Kondo S."/>
            <person name="Hamamoto M."/>
            <person name="Takahashi Y."/>
            <person name="Ogura Y."/>
            <person name="Hayashi T."/>
            <person name="Nishida H."/>
        </authorList>
    </citation>
    <scope>NUCLEOTIDE SEQUENCE [LARGE SCALE GENOMIC DNA]</scope>
    <source>
        <strain evidence="9 10">NRRL Y-17804</strain>
    </source>
</reference>
<organism evidence="9 10">
    <name type="scientific">Saitoella complicata (strain BCRC 22490 / CBS 7301 / JCM 7358 / NBRC 10748 / NRRL Y-17804)</name>
    <dbReference type="NCBI Taxonomy" id="698492"/>
    <lineage>
        <taxon>Eukaryota</taxon>
        <taxon>Fungi</taxon>
        <taxon>Dikarya</taxon>
        <taxon>Ascomycota</taxon>
        <taxon>Taphrinomycotina</taxon>
        <taxon>Taphrinomycotina incertae sedis</taxon>
        <taxon>Saitoella</taxon>
    </lineage>
</organism>
<protein>
    <recommendedName>
        <fullName evidence="6">Endoplasmic reticulum-Golgi intermediate compartment protein</fullName>
    </recommendedName>
</protein>
<reference evidence="9 10" key="1">
    <citation type="journal article" date="2011" name="J. Gen. Appl. Microbiol.">
        <title>Draft genome sequencing of the enigmatic yeast Saitoella complicata.</title>
        <authorList>
            <person name="Nishida H."/>
            <person name="Hamamoto M."/>
            <person name="Sugiyama J."/>
        </authorList>
    </citation>
    <scope>NUCLEOTIDE SEQUENCE [LARGE SCALE GENOMIC DNA]</scope>
    <source>
        <strain evidence="9 10">NRRL Y-17804</strain>
    </source>
</reference>
<dbReference type="PANTHER" id="PTHR10984">
    <property type="entry name" value="ENDOPLASMIC RETICULUM-GOLGI INTERMEDIATE COMPARTMENT PROTEIN"/>
    <property type="match status" value="1"/>
</dbReference>
<feature type="transmembrane region" description="Helical" evidence="6">
    <location>
        <begin position="54"/>
        <end position="72"/>
    </location>
</feature>
<dbReference type="GO" id="GO:0005789">
    <property type="term" value="C:endoplasmic reticulum membrane"/>
    <property type="evidence" value="ECO:0007669"/>
    <property type="project" value="UniProtKB-SubCell"/>
</dbReference>
<dbReference type="GO" id="GO:0006890">
    <property type="term" value="P:retrograde vesicle-mediated transport, Golgi to endoplasmic reticulum"/>
    <property type="evidence" value="ECO:0007669"/>
    <property type="project" value="TreeGrafter"/>
</dbReference>
<accession>A0A0E9NN82</accession>
<dbReference type="GO" id="GO:0033116">
    <property type="term" value="C:endoplasmic reticulum-Golgi intermediate compartment membrane"/>
    <property type="evidence" value="ECO:0007669"/>
    <property type="project" value="UniProtKB-SubCell"/>
</dbReference>
<keyword evidence="6" id="KW-0813">Transport</keyword>
<sequence length="413" mass="45793">MGRDSWAERTPGEQFCQLPPFDTAIMGKGTSFRRLDAFAKVAEDARIRTTSGGLVTLICFALISILITSEFLDWRRITETTELVVDKTRGERMTIHLNLTFAHIPCSMLSLDVMDVSGETQIDLKHEMKKRRETRDGKVVAIETASLNSEAAPLQADDYCGPCYGATPPESGCCNTCEDVRDAYARSGWAIGDLNAFEQCEKEHYKDKLGQQVNEGCTIAGSIHVNKVQGNFHFAPGKSFSGQGGQHVHDLNEFGKSAREKQWDFSHTINEMRFGDRADGYSGPLEGTSKSTTDSFYNYVYFIKTVATRWEFLSGKEAIETNQYSVTGHERSLAGGLDPNEPHHVHSRGGIPGVFFSYDISPIKVINRQVRNKTFGGFLVGSCAAVGGLLAMATMLDRGVWETQKRLKDKKTL</sequence>
<evidence type="ECO:0000256" key="3">
    <source>
        <dbReference type="ARBA" id="ARBA00022692"/>
    </source>
</evidence>
<evidence type="ECO:0000256" key="6">
    <source>
        <dbReference type="RuleBase" id="RU369013"/>
    </source>
</evidence>
<dbReference type="OMA" id="QRHEGCR"/>
<evidence type="ECO:0000313" key="9">
    <source>
        <dbReference type="EMBL" id="GAO51268.1"/>
    </source>
</evidence>
<dbReference type="GO" id="GO:0000139">
    <property type="term" value="C:Golgi membrane"/>
    <property type="evidence" value="ECO:0007669"/>
    <property type="project" value="UniProtKB-SubCell"/>
</dbReference>
<dbReference type="InterPro" id="IPR045888">
    <property type="entry name" value="Erv"/>
</dbReference>
<dbReference type="Pfam" id="PF07970">
    <property type="entry name" value="COPIIcoated_ERV"/>
    <property type="match status" value="1"/>
</dbReference>
<dbReference type="Pfam" id="PF13850">
    <property type="entry name" value="ERGIC_N"/>
    <property type="match status" value="1"/>
</dbReference>
<comment type="function">
    <text evidence="6">Plays a role in transport between endoplasmic reticulum and Golgi.</text>
</comment>
<name>A0A0E9NN82_SAICN</name>
<gene>
    <name evidence="9" type="ORF">G7K_5374-t1</name>
</gene>
<evidence type="ECO:0000259" key="8">
    <source>
        <dbReference type="Pfam" id="PF13850"/>
    </source>
</evidence>
<proteinExistence type="inferred from homology"/>
<dbReference type="InterPro" id="IPR039542">
    <property type="entry name" value="Erv_N"/>
</dbReference>
<dbReference type="GO" id="GO:0006888">
    <property type="term" value="P:endoplasmic reticulum to Golgi vesicle-mediated transport"/>
    <property type="evidence" value="ECO:0007669"/>
    <property type="project" value="UniProtKB-UniRule"/>
</dbReference>
<dbReference type="PANTHER" id="PTHR10984:SF25">
    <property type="entry name" value="ENDOPLASMIC RETICULUM-GOLGI INTERMEDIATE COMPARTMENT PROTEIN 3"/>
    <property type="match status" value="1"/>
</dbReference>
<reference evidence="9 10" key="2">
    <citation type="journal article" date="2014" name="J. Gen. Appl. Microbiol.">
        <title>The early diverging ascomycetous budding yeast Saitoella complicata has three histone deacetylases belonging to the Clr6, Hos2, and Rpd3 lineages.</title>
        <authorList>
            <person name="Nishida H."/>
            <person name="Matsumoto T."/>
            <person name="Kondo S."/>
            <person name="Hamamoto M."/>
            <person name="Yoshikawa H."/>
        </authorList>
    </citation>
    <scope>NUCLEOTIDE SEQUENCE [LARGE SCALE GENOMIC DNA]</scope>
    <source>
        <strain evidence="9 10">NRRL Y-17804</strain>
    </source>
</reference>
<feature type="domain" description="Endoplasmic reticulum vesicle transporter N-terminal" evidence="8">
    <location>
        <begin position="32"/>
        <end position="121"/>
    </location>
</feature>
<dbReference type="EMBL" id="BACD03000043">
    <property type="protein sequence ID" value="GAO51268.1"/>
    <property type="molecule type" value="Genomic_DNA"/>
</dbReference>
<dbReference type="Proteomes" id="UP000033140">
    <property type="component" value="Unassembled WGS sequence"/>
</dbReference>